<dbReference type="Proteomes" id="UP001165063">
    <property type="component" value="Unassembled WGS sequence"/>
</dbReference>
<accession>A0A9W6Z1U7</accession>
<dbReference type="EMBL" id="BSXU01004230">
    <property type="protein sequence ID" value="GMG41923.1"/>
    <property type="molecule type" value="Genomic_DNA"/>
</dbReference>
<sequence length="149" mass="16404">MRLITIRMPTLTEVLESNYKDIVADNLGGIKNQLETISSTHKNEQLFQSSTPIIRNVIVSNLNGMSPQDKFSNAMILRRGRTDQEQGIWIFGDDGIIRGFNLATGEVVENVKAHDGRIKSGFSGTNSKGEEVVVTCGAVDRLVQLLENA</sequence>
<evidence type="ECO:0000313" key="1">
    <source>
        <dbReference type="EMBL" id="GMG41923.1"/>
    </source>
</evidence>
<dbReference type="AlphaFoldDB" id="A0A9W6Z1U7"/>
<comment type="caution">
    <text evidence="1">The sequence shown here is derived from an EMBL/GenBank/DDBJ whole genome shotgun (WGS) entry which is preliminary data.</text>
</comment>
<gene>
    <name evidence="1" type="ORF">Amon01_000656200</name>
</gene>
<evidence type="ECO:0000313" key="2">
    <source>
        <dbReference type="Proteomes" id="UP001165063"/>
    </source>
</evidence>
<protein>
    <submittedName>
        <fullName evidence="1">Unnamed protein product</fullName>
    </submittedName>
</protein>
<organism evidence="1 2">
    <name type="scientific">Ambrosiozyma monospora</name>
    <name type="common">Yeast</name>
    <name type="synonym">Endomycopsis monosporus</name>
    <dbReference type="NCBI Taxonomy" id="43982"/>
    <lineage>
        <taxon>Eukaryota</taxon>
        <taxon>Fungi</taxon>
        <taxon>Dikarya</taxon>
        <taxon>Ascomycota</taxon>
        <taxon>Saccharomycotina</taxon>
        <taxon>Pichiomycetes</taxon>
        <taxon>Pichiales</taxon>
        <taxon>Pichiaceae</taxon>
        <taxon>Ambrosiozyma</taxon>
    </lineage>
</organism>
<proteinExistence type="predicted"/>
<dbReference type="OrthoDB" id="1932312at2759"/>
<keyword evidence="2" id="KW-1185">Reference proteome</keyword>
<reference evidence="1" key="1">
    <citation type="submission" date="2023-04" db="EMBL/GenBank/DDBJ databases">
        <title>Ambrosiozyma monospora NBRC 1965.</title>
        <authorList>
            <person name="Ichikawa N."/>
            <person name="Sato H."/>
            <person name="Tonouchi N."/>
        </authorList>
    </citation>
    <scope>NUCLEOTIDE SEQUENCE</scope>
    <source>
        <strain evidence="1">NBRC 1965</strain>
    </source>
</reference>
<name>A0A9W6Z1U7_AMBMO</name>